<dbReference type="PROSITE" id="PS50215">
    <property type="entry name" value="ADAM_MEPRO"/>
    <property type="match status" value="1"/>
</dbReference>
<dbReference type="Gene3D" id="3.40.390.10">
    <property type="entry name" value="Collagenase (Catalytic Domain)"/>
    <property type="match status" value="1"/>
</dbReference>
<dbReference type="GO" id="GO:0004222">
    <property type="term" value="F:metalloendopeptidase activity"/>
    <property type="evidence" value="ECO:0007669"/>
    <property type="project" value="InterPro"/>
</dbReference>
<dbReference type="RefSeq" id="WP_133820445.1">
    <property type="nucleotide sequence ID" value="NZ_SNZH01000014.1"/>
</dbReference>
<dbReference type="AlphaFoldDB" id="A0A4R6YQF2"/>
<keyword evidence="1" id="KW-0732">Signal</keyword>
<dbReference type="Gene3D" id="2.60.40.10">
    <property type="entry name" value="Immunoglobulins"/>
    <property type="match status" value="1"/>
</dbReference>
<dbReference type="Pfam" id="PF13583">
    <property type="entry name" value="Reprolysin_4"/>
    <property type="match status" value="1"/>
</dbReference>
<dbReference type="InterPro" id="IPR001590">
    <property type="entry name" value="Peptidase_M12B"/>
</dbReference>
<evidence type="ECO:0000313" key="4">
    <source>
        <dbReference type="Proteomes" id="UP000295293"/>
    </source>
</evidence>
<comment type="caution">
    <text evidence="3">The sequence shown here is derived from an EMBL/GenBank/DDBJ whole genome shotgun (WGS) entry which is preliminary data.</text>
</comment>
<evidence type="ECO:0000259" key="2">
    <source>
        <dbReference type="PROSITE" id="PS50215"/>
    </source>
</evidence>
<accession>A0A4R6YQF2</accession>
<dbReference type="OrthoDB" id="5242130at2"/>
<feature type="domain" description="Peptidase M12B" evidence="2">
    <location>
        <begin position="219"/>
        <end position="426"/>
    </location>
</feature>
<dbReference type="SUPFAM" id="SSF55486">
    <property type="entry name" value="Metalloproteases ('zincins'), catalytic domain"/>
    <property type="match status" value="1"/>
</dbReference>
<evidence type="ECO:0000256" key="1">
    <source>
        <dbReference type="SAM" id="SignalP"/>
    </source>
</evidence>
<organism evidence="3 4">
    <name type="scientific">Tahibacter aquaticus</name>
    <dbReference type="NCBI Taxonomy" id="520092"/>
    <lineage>
        <taxon>Bacteria</taxon>
        <taxon>Pseudomonadati</taxon>
        <taxon>Pseudomonadota</taxon>
        <taxon>Gammaproteobacteria</taxon>
        <taxon>Lysobacterales</taxon>
        <taxon>Rhodanobacteraceae</taxon>
        <taxon>Tahibacter</taxon>
    </lineage>
</organism>
<protein>
    <submittedName>
        <fullName evidence="3">Reprolysin-like metallo-peptidase family M12B</fullName>
    </submittedName>
</protein>
<sequence>MRYTGIHLLVGLACATAAGGVWAQAVTTSAGAGGGIWQDVAETSVARTAQRTIVPARFRTLSLDNRALGQLLATAPLEAQQNVRSSPVTLSLPLPDGKFADFRIVESPIMQPGLAAKYPQIRTYLGQGITDPGASLRFDVTPKGLRAQILSAAGAVYIDPYQKNDTAHYIAYAKTDYARSGEPMKCTVKDAHGVTLGSEAVQQSDVSPLPNVSSGGTLRTYRLALSATGEYTTFQGGTVADALGGMVSTMNRVNGIYEREVGVRMVLVDNSDLNIYTDAATDPFTNDDGSSLLDENQWAVDKYVGSANYDIGHVFSTGGGGIAGLGSVCAEGGKANGVTGSGAPTGDAYDVDYVAHEMGHQFGGPHTFNSTVSSCGSGNREATDAYETGSGITIMAYAGICGSENLQPHSEDYFHRSSLNRIFTFIAGDGNCGVSSATGNTPPTVSTAPAFTIPARTPFTLTATGSDADGDALTYLWEQMDLGTATSGGALTDAGSRPLFRSFDPTPDPSRTFPSLRFILNNANVVPNTAPLPGTASPNVYTGELLPTTSRTLNFRVTVRDNRAGGGGTNEASTVLTVNNTAGPFAITAPNTAVSWAAGSTQTVTWNVANTSAAPVNTANVAIKLSLDGGNSWPVVLAPSVANNGTANVTVPANVPASAQARVKVEAIGNVYFDISDANFAISGTNTAPTITVTGPLAVRQGSPAATANVATVADTQDAAGTLSVALGNVPQELTASVANSGGTVALTAAASCALVTPTSGSKIYPLLLTVTDSAGSTTTNTVNVQASTNQAPTLGTYAGQIMTRVSSATFTPSAAPGDPNNNYVGVSVSPTSLPGGGTVAIAANGTVTVTTVAGTTYGYYKIRATAVDTCGAAETREFTVQVTTPEPLLNFRSATVNTDNNLIEPNECNAATVSLWNEGASGATAIASTLSTTTPGVTITQAASPYANLAAAATGGNTTAYQISTASTVVCFSTIDLTQTVTYAGGGSPRVVNFSLPVGRPVASTYQFTQGTGGTITTTGTFLAGTRVDDGIVSLTVPAGFNFSILNTPVAGGSTLRVSTNGNIQFVSSGGTEAWGNTPLPAFGSGGGSDVFPVNAPTLFAYWEDINLSAANKGVYTELTGVAPNRVFKVEWRGALVSDDSAVDFAVLFREGSNVFDIVYNNAAGADGSSATIGWQAADHGGDFTAFSINRPVITAAGTKLTSSIAPALCTIGTGMCASGDLIFKNSFEP</sequence>
<dbReference type="EMBL" id="SNZH01000014">
    <property type="protein sequence ID" value="TDR39952.1"/>
    <property type="molecule type" value="Genomic_DNA"/>
</dbReference>
<feature type="signal peptide" evidence="1">
    <location>
        <begin position="1"/>
        <end position="23"/>
    </location>
</feature>
<keyword evidence="4" id="KW-1185">Reference proteome</keyword>
<feature type="chain" id="PRO_5020546132" evidence="1">
    <location>
        <begin position="24"/>
        <end position="1231"/>
    </location>
</feature>
<gene>
    <name evidence="3" type="ORF">DFR29_1143</name>
</gene>
<proteinExistence type="predicted"/>
<dbReference type="GO" id="GO:0006508">
    <property type="term" value="P:proteolysis"/>
    <property type="evidence" value="ECO:0007669"/>
    <property type="project" value="InterPro"/>
</dbReference>
<dbReference type="InterPro" id="IPR013783">
    <property type="entry name" value="Ig-like_fold"/>
</dbReference>
<reference evidence="3 4" key="1">
    <citation type="submission" date="2019-03" db="EMBL/GenBank/DDBJ databases">
        <title>Genomic Encyclopedia of Type Strains, Phase IV (KMG-IV): sequencing the most valuable type-strain genomes for metagenomic binning, comparative biology and taxonomic classification.</title>
        <authorList>
            <person name="Goeker M."/>
        </authorList>
    </citation>
    <scope>NUCLEOTIDE SEQUENCE [LARGE SCALE GENOMIC DNA]</scope>
    <source>
        <strain evidence="3 4">DSM 21667</strain>
    </source>
</reference>
<evidence type="ECO:0000313" key="3">
    <source>
        <dbReference type="EMBL" id="TDR39952.1"/>
    </source>
</evidence>
<dbReference type="Proteomes" id="UP000295293">
    <property type="component" value="Unassembled WGS sequence"/>
</dbReference>
<name>A0A4R6YQF2_9GAMM</name>
<dbReference type="InterPro" id="IPR024079">
    <property type="entry name" value="MetalloPept_cat_dom_sf"/>
</dbReference>